<dbReference type="KEGG" id="lenr:94174536"/>
<feature type="compositionally biased region" description="Low complexity" evidence="2">
    <location>
        <begin position="589"/>
        <end position="603"/>
    </location>
</feature>
<evidence type="ECO:0000256" key="2">
    <source>
        <dbReference type="SAM" id="MobiDB-lite"/>
    </source>
</evidence>
<dbReference type="OrthoDB" id="273919at2759"/>
<feature type="compositionally biased region" description="Polar residues" evidence="2">
    <location>
        <begin position="24"/>
        <end position="36"/>
    </location>
</feature>
<feature type="region of interest" description="Disordered" evidence="2">
    <location>
        <begin position="836"/>
        <end position="891"/>
    </location>
</feature>
<dbReference type="PROSITE" id="PS50096">
    <property type="entry name" value="IQ"/>
    <property type="match status" value="2"/>
</dbReference>
<feature type="region of interest" description="Disordered" evidence="2">
    <location>
        <begin position="577"/>
        <end position="658"/>
    </location>
</feature>
<evidence type="ECO:0000313" key="4">
    <source>
        <dbReference type="Proteomes" id="UP000674179"/>
    </source>
</evidence>
<feature type="region of interest" description="Disordered" evidence="2">
    <location>
        <begin position="181"/>
        <end position="206"/>
    </location>
</feature>
<reference evidence="3 4" key="1">
    <citation type="submission" date="2021-02" db="EMBL/GenBank/DDBJ databases">
        <title>Leishmania (Mundinia) enrietti genome sequencing and assembly.</title>
        <authorList>
            <person name="Almutairi H."/>
            <person name="Gatherer D."/>
        </authorList>
    </citation>
    <scope>NUCLEOTIDE SEQUENCE [LARGE SCALE GENOMIC DNA]</scope>
    <source>
        <strain evidence="3">CUR178</strain>
    </source>
</reference>
<comment type="caution">
    <text evidence="3">The sequence shown here is derived from an EMBL/GenBank/DDBJ whole genome shotgun (WGS) entry which is preliminary data.</text>
</comment>
<feature type="region of interest" description="Disordered" evidence="2">
    <location>
        <begin position="678"/>
        <end position="710"/>
    </location>
</feature>
<feature type="coiled-coil region" evidence="1">
    <location>
        <begin position="1222"/>
        <end position="1249"/>
    </location>
</feature>
<dbReference type="InterPro" id="IPR000048">
    <property type="entry name" value="IQ_motif_EF-hand-BS"/>
</dbReference>
<feature type="region of interest" description="Disordered" evidence="2">
    <location>
        <begin position="800"/>
        <end position="821"/>
    </location>
</feature>
<accession>A0A836HU08</accession>
<keyword evidence="1" id="KW-0175">Coiled coil</keyword>
<protein>
    <recommendedName>
        <fullName evidence="5">IQ calmodulin-binding motif containing protein</fullName>
    </recommendedName>
</protein>
<feature type="region of interest" description="Disordered" evidence="2">
    <location>
        <begin position="1"/>
        <end position="37"/>
    </location>
</feature>
<gene>
    <name evidence="3" type="ORF">CUR178_07382</name>
</gene>
<evidence type="ECO:0000256" key="1">
    <source>
        <dbReference type="SAM" id="Coils"/>
    </source>
</evidence>
<feature type="compositionally biased region" description="Basic and acidic residues" evidence="2">
    <location>
        <begin position="846"/>
        <end position="859"/>
    </location>
</feature>
<name>A0A836HU08_LEIEN</name>
<sequence length="1577" mass="171762">MQPLRRHSAAPAGLAPSSKAPPASRTQLHPQQQQPYAHSDANLIKSACAVLYKVHARATQLVDEAEAYLNGAFGGVLTQTLEARAQSYNGAPFKDDSTAPMSAEPLLQRCLEVQALLQLDGNSTAASPSATMRLASALSVLVACLPADWRALLVERPEKASAVVVGDAAAAAHEALAAAPPRQNAASAADHSGVTAEGAPASSTKRCTSTPAVAGLVACPSDLVQLALLLRRRWVLQRDLELLVVALRDICAVATAARASESSGENLRTPAADDVPPPLLAVAVALAMLQLPRAPAMLEAHEKRMPAGLLPVEGLANAAAIDLYPGAATVLPVWLWRASCATTWQRSEGVKTPPAPCTTAAPATVAMSALASACQITRQLFKWEAHVARYVSTVPAGSSSVLLLHQRRDSAYGGSGSSPASCAAPPLQKSDEGFLSDVHAEMSLEHRACNEVQLLWLTAAAAIVAAGADASRGAMLDMGNGALASAEVGKLCGNVERTLRTIWSTSAVARALLPGVLLLLGCASARRRSDPEAPIWGAQSREVHCWMEAYSLGRQVLGNAHPVVKAAAALLPNSAIAASDEQPPPSPAPASRAAALSNAHHSATTTLSGNNPSLPLHSQLQQQQCVPGGIRTRLPPLPPLSASAPRQASPLSASASLRLAPPPLPPTLSRLLPPFHTLLSCPTRPPQSPPPLSRGEISSQVSGTTAATARAIRRPPAPSFRGTLSFSPIASSTAAAADAAAHRLRLSLPQSCPSTAKVCSGQSLRQCYRLQRPEDALTLRSSVKDALLTAGSEDAAAAAAKAKKKTTRRLKDSKGNPPTSTATLLLSALSSKATEAAGTLTSGVDADGRPRQQWRRDRNFLQGSPASGASSSLSPQRKQQQQQEGEQEPKQDVFCEDAPLNLAATLEGVMTIETDSEQQHCSDGGTASDEKTVGAPASPTTASVVTADQHHGLPFMCSYSSSNTQLKGDGDAPHAPSANDVDTQVEEAEEEEETLPERNARFQREIFSYYIKVNEQRSTAALTLQMAWRAAQARQALRARRQVLYQYVYTIQKAAALAIDGFVACALGQRRRRAALHARAVADEQRRGQEHREVAAAQRLTRALRQWLQRQRERRRLCKELSIAHDTQLRLYEIVAVKVQQWWRRVVVEKAYWRRRTAEVVEQQRLQAEVDRQAHAAANIQKRVRGMQARRRVAQLRADRKAEAIARRRLLDAATTALAIVLQEYVRRQDRLRREALALEESRNEAAQRIAVGWRRTVERRRLELAVERARQLRTSALCIQRAWRRYAAGHQRRYLRQLRHTVQQERLACEALTYEVLRLLQCFSRSAQAQLLVRRLKARRGRTFMENLFLIQATGRGALIRVEVARMRVAEQAKQRAAAEVLEKQRRRAISLLQVLLRERASAALVQRRRRMTLAEKLVVRTTAAREMREDAAAIVLQRAVCRHQRRQRAAVAEAEAAAAAAFLCAMVRRVQQAWRAFAARRERRDRAAAVAQCARKRCEWEEVWYLIWQDQLTEADLLCMLERQYIEEQQHAERVRLYDYLCSANAATEGNWSAQPRRAFDADADVLKWAALYGE</sequence>
<feature type="region of interest" description="Disordered" evidence="2">
    <location>
        <begin position="964"/>
        <end position="998"/>
    </location>
</feature>
<dbReference type="SMART" id="SM00015">
    <property type="entry name" value="IQ"/>
    <property type="match status" value="5"/>
</dbReference>
<feature type="compositionally biased region" description="Low complexity" evidence="2">
    <location>
        <begin position="861"/>
        <end position="884"/>
    </location>
</feature>
<keyword evidence="4" id="KW-1185">Reference proteome</keyword>
<dbReference type="RefSeq" id="XP_067695114.1">
    <property type="nucleotide sequence ID" value="XM_067839026.1"/>
</dbReference>
<feature type="compositionally biased region" description="Pro residues" evidence="2">
    <location>
        <begin position="683"/>
        <end position="692"/>
    </location>
</feature>
<feature type="coiled-coil region" evidence="1">
    <location>
        <begin position="1368"/>
        <end position="1400"/>
    </location>
</feature>
<dbReference type="EMBL" id="JAFHKP010000010">
    <property type="protein sequence ID" value="KAG5484226.1"/>
    <property type="molecule type" value="Genomic_DNA"/>
</dbReference>
<feature type="compositionally biased region" description="Acidic residues" evidence="2">
    <location>
        <begin position="983"/>
        <end position="994"/>
    </location>
</feature>
<organism evidence="3 4">
    <name type="scientific">Leishmania enriettii</name>
    <dbReference type="NCBI Taxonomy" id="5663"/>
    <lineage>
        <taxon>Eukaryota</taxon>
        <taxon>Discoba</taxon>
        <taxon>Euglenozoa</taxon>
        <taxon>Kinetoplastea</taxon>
        <taxon>Metakinetoplastina</taxon>
        <taxon>Trypanosomatida</taxon>
        <taxon>Trypanosomatidae</taxon>
        <taxon>Leishmaniinae</taxon>
        <taxon>Leishmania</taxon>
    </lineage>
</organism>
<dbReference type="Proteomes" id="UP000674179">
    <property type="component" value="Chromosome 10"/>
</dbReference>
<feature type="compositionally biased region" description="Low complexity" evidence="2">
    <location>
        <begin position="640"/>
        <end position="658"/>
    </location>
</feature>
<feature type="compositionally biased region" description="Low complexity" evidence="2">
    <location>
        <begin position="612"/>
        <end position="624"/>
    </location>
</feature>
<proteinExistence type="predicted"/>
<dbReference type="GeneID" id="94174536"/>
<feature type="region of interest" description="Disordered" evidence="2">
    <location>
        <begin position="916"/>
        <end position="943"/>
    </location>
</feature>
<evidence type="ECO:0000313" key="3">
    <source>
        <dbReference type="EMBL" id="KAG5484226.1"/>
    </source>
</evidence>
<evidence type="ECO:0008006" key="5">
    <source>
        <dbReference type="Google" id="ProtNLM"/>
    </source>
</evidence>